<evidence type="ECO:0000259" key="2">
    <source>
        <dbReference type="Pfam" id="PF20705"/>
    </source>
</evidence>
<name>A0A8S0QC99_OLEEU</name>
<dbReference type="AlphaFoldDB" id="A0A8S0QC99"/>
<dbReference type="PANTHER" id="PTHR33646:SF6">
    <property type="entry name" value="TRANSMEMBRANE PROTEIN"/>
    <property type="match status" value="1"/>
</dbReference>
<evidence type="ECO:0000313" key="3">
    <source>
        <dbReference type="EMBL" id="CAA2964157.1"/>
    </source>
</evidence>
<protein>
    <recommendedName>
        <fullName evidence="2">DUF6821 domain-containing protein</fullName>
    </recommendedName>
</protein>
<gene>
    <name evidence="3" type="ORF">OLEA9_A024895</name>
</gene>
<keyword evidence="1" id="KW-1133">Transmembrane helix</keyword>
<accession>A0A8S0QC99</accession>
<dbReference type="EMBL" id="CACTIH010001819">
    <property type="protein sequence ID" value="CAA2964157.1"/>
    <property type="molecule type" value="Genomic_DNA"/>
</dbReference>
<sequence length="193" mass="22002">MGFLKYEEKQIISKGIEEAIQEKEINTENMEKFYADSDEMEVRSANFNCSQDYSEACTEKSTVLCEDKCEDKAFGNVMDCIDGDGNNTSSEIAKRGVVWWKMPVDFLKYCVFRVSPVWTVFMAAAVIGFVILGRRLYKMKKKTKGLEIKVTVDDKKLSQFMSHAACLNEAFSVVKRVPVIRLHCLQLGYKDGL</sequence>
<evidence type="ECO:0000313" key="4">
    <source>
        <dbReference type="Proteomes" id="UP000594638"/>
    </source>
</evidence>
<comment type="caution">
    <text evidence="3">The sequence shown here is derived from an EMBL/GenBank/DDBJ whole genome shotgun (WGS) entry which is preliminary data.</text>
</comment>
<dbReference type="Gramene" id="OE9A024895T2">
    <property type="protein sequence ID" value="OE9A024895C2"/>
    <property type="gene ID" value="OE9A024895"/>
</dbReference>
<keyword evidence="4" id="KW-1185">Reference proteome</keyword>
<keyword evidence="1" id="KW-0472">Membrane</keyword>
<organism evidence="3 4">
    <name type="scientific">Olea europaea subsp. europaea</name>
    <dbReference type="NCBI Taxonomy" id="158383"/>
    <lineage>
        <taxon>Eukaryota</taxon>
        <taxon>Viridiplantae</taxon>
        <taxon>Streptophyta</taxon>
        <taxon>Embryophyta</taxon>
        <taxon>Tracheophyta</taxon>
        <taxon>Spermatophyta</taxon>
        <taxon>Magnoliopsida</taxon>
        <taxon>eudicotyledons</taxon>
        <taxon>Gunneridae</taxon>
        <taxon>Pentapetalae</taxon>
        <taxon>asterids</taxon>
        <taxon>lamiids</taxon>
        <taxon>Lamiales</taxon>
        <taxon>Oleaceae</taxon>
        <taxon>Oleeae</taxon>
        <taxon>Olea</taxon>
    </lineage>
</organism>
<feature type="transmembrane region" description="Helical" evidence="1">
    <location>
        <begin position="117"/>
        <end position="137"/>
    </location>
</feature>
<keyword evidence="1" id="KW-0812">Transmembrane</keyword>
<dbReference type="Pfam" id="PF20705">
    <property type="entry name" value="DUF6821"/>
    <property type="match status" value="1"/>
</dbReference>
<dbReference type="PANTHER" id="PTHR33646">
    <property type="entry name" value="GB|AAF00631.1"/>
    <property type="match status" value="1"/>
</dbReference>
<dbReference type="OrthoDB" id="1931521at2759"/>
<evidence type="ECO:0000256" key="1">
    <source>
        <dbReference type="SAM" id="Phobius"/>
    </source>
</evidence>
<dbReference type="Proteomes" id="UP000594638">
    <property type="component" value="Unassembled WGS sequence"/>
</dbReference>
<proteinExistence type="predicted"/>
<dbReference type="InterPro" id="IPR045883">
    <property type="entry name" value="At4g13530-like"/>
</dbReference>
<feature type="domain" description="DUF6821" evidence="2">
    <location>
        <begin position="39"/>
        <end position="193"/>
    </location>
</feature>
<reference evidence="3 4" key="1">
    <citation type="submission" date="2019-12" db="EMBL/GenBank/DDBJ databases">
        <authorList>
            <person name="Alioto T."/>
            <person name="Alioto T."/>
            <person name="Gomez Garrido J."/>
        </authorList>
    </citation>
    <scope>NUCLEOTIDE SEQUENCE [LARGE SCALE GENOMIC DNA]</scope>
</reference>
<dbReference type="InterPro" id="IPR049224">
    <property type="entry name" value="DUF6821"/>
</dbReference>